<dbReference type="NCBIfam" id="NF008113">
    <property type="entry name" value="PRK10860.1"/>
    <property type="match status" value="1"/>
</dbReference>
<dbReference type="EMBL" id="CP017831">
    <property type="protein sequence ID" value="AOZ97652.1"/>
    <property type="molecule type" value="Genomic_DNA"/>
</dbReference>
<gene>
    <name evidence="8" type="primary">tadA</name>
    <name evidence="10" type="ORF">bhn_I2620</name>
</gene>
<evidence type="ECO:0000256" key="4">
    <source>
        <dbReference type="ARBA" id="ARBA00022723"/>
    </source>
</evidence>
<evidence type="ECO:0000256" key="3">
    <source>
        <dbReference type="ARBA" id="ARBA00022694"/>
    </source>
</evidence>
<dbReference type="PROSITE" id="PS51747">
    <property type="entry name" value="CYT_DCMP_DEAMINASES_2"/>
    <property type="match status" value="1"/>
</dbReference>
<dbReference type="FunFam" id="3.40.140.10:FF:000005">
    <property type="entry name" value="tRNA-specific adenosine deaminase"/>
    <property type="match status" value="1"/>
</dbReference>
<accession>A0A1D9P595</accession>
<evidence type="ECO:0000313" key="11">
    <source>
        <dbReference type="Proteomes" id="UP000179284"/>
    </source>
</evidence>
<sequence>MKLEARSRIQDQDQKDIKYMKAAIAQARKAYKLGEVPIGCVIVYEDKIIGRGYNRRNTDKTPLAHAEITAIKKAGKFMQDWRLEGCKLYVTLEPCQMCAGAIVQARIPEVIMAAENPKAGCAGSVMDILNNPDFNHQVSVKKGVLQEECSKMLKEFFLELRNRNKLLKEKKGS</sequence>
<evidence type="ECO:0000256" key="1">
    <source>
        <dbReference type="ARBA" id="ARBA00010669"/>
    </source>
</evidence>
<dbReference type="CDD" id="cd01285">
    <property type="entry name" value="nucleoside_deaminase"/>
    <property type="match status" value="1"/>
</dbReference>
<keyword evidence="4 8" id="KW-0479">Metal-binding</keyword>
<dbReference type="OrthoDB" id="9802676at2"/>
<dbReference type="PROSITE" id="PS00903">
    <property type="entry name" value="CYT_DCMP_DEAMINASES_1"/>
    <property type="match status" value="1"/>
</dbReference>
<protein>
    <recommendedName>
        <fullName evidence="8">tRNA-specific adenosine deaminase</fullName>
        <ecNumber evidence="8">3.5.4.33</ecNumber>
    </recommendedName>
</protein>
<evidence type="ECO:0000256" key="7">
    <source>
        <dbReference type="ARBA" id="ARBA00048045"/>
    </source>
</evidence>
<feature type="binding site" evidence="8">
    <location>
        <position position="98"/>
    </location>
    <ligand>
        <name>Zn(2+)</name>
        <dbReference type="ChEBI" id="CHEBI:29105"/>
        <note>catalytic</note>
    </ligand>
</feature>
<keyword evidence="5 8" id="KW-0378">Hydrolase</keyword>
<evidence type="ECO:0000256" key="2">
    <source>
        <dbReference type="ARBA" id="ARBA00011738"/>
    </source>
</evidence>
<dbReference type="Pfam" id="PF14437">
    <property type="entry name" value="MafB19-deam"/>
    <property type="match status" value="1"/>
</dbReference>
<organism evidence="10 11">
    <name type="scientific">Butyrivibrio hungatei</name>
    <dbReference type="NCBI Taxonomy" id="185008"/>
    <lineage>
        <taxon>Bacteria</taxon>
        <taxon>Bacillati</taxon>
        <taxon>Bacillota</taxon>
        <taxon>Clostridia</taxon>
        <taxon>Lachnospirales</taxon>
        <taxon>Lachnospiraceae</taxon>
        <taxon>Butyrivibrio</taxon>
    </lineage>
</organism>
<dbReference type="InterPro" id="IPR016193">
    <property type="entry name" value="Cytidine_deaminase-like"/>
</dbReference>
<dbReference type="SUPFAM" id="SSF53927">
    <property type="entry name" value="Cytidine deaminase-like"/>
    <property type="match status" value="1"/>
</dbReference>
<name>A0A1D9P595_9FIRM</name>
<dbReference type="EC" id="3.5.4.33" evidence="8"/>
<evidence type="ECO:0000313" key="10">
    <source>
        <dbReference type="EMBL" id="AOZ97652.1"/>
    </source>
</evidence>
<dbReference type="InterPro" id="IPR058535">
    <property type="entry name" value="MafB19-deam"/>
</dbReference>
<reference evidence="11" key="1">
    <citation type="submission" date="2016-10" db="EMBL/GenBank/DDBJ databases">
        <title>The complete genome sequence of the rumen bacterium Butyrivibrio hungatei MB2003.</title>
        <authorList>
            <person name="Palevich N."/>
            <person name="Kelly W.J."/>
            <person name="Leahy S.C."/>
            <person name="Altermann E."/>
            <person name="Rakonjac J."/>
            <person name="Attwood G.T."/>
        </authorList>
    </citation>
    <scope>NUCLEOTIDE SEQUENCE [LARGE SCALE GENOMIC DNA]</scope>
    <source>
        <strain evidence="11">MB2003</strain>
    </source>
</reference>
<feature type="binding site" evidence="8">
    <location>
        <position position="65"/>
    </location>
    <ligand>
        <name>Zn(2+)</name>
        <dbReference type="ChEBI" id="CHEBI:29105"/>
        <note>catalytic</note>
    </ligand>
</feature>
<dbReference type="Gene3D" id="3.40.140.10">
    <property type="entry name" value="Cytidine Deaminase, domain 2"/>
    <property type="match status" value="1"/>
</dbReference>
<dbReference type="InterPro" id="IPR002125">
    <property type="entry name" value="CMP_dCMP_dom"/>
</dbReference>
<feature type="domain" description="CMP/dCMP-type deaminase" evidence="9">
    <location>
        <begin position="14"/>
        <end position="123"/>
    </location>
</feature>
<feature type="active site" description="Proton donor" evidence="8">
    <location>
        <position position="67"/>
    </location>
</feature>
<dbReference type="GO" id="GO:0008270">
    <property type="term" value="F:zinc ion binding"/>
    <property type="evidence" value="ECO:0007669"/>
    <property type="project" value="UniProtKB-UniRule"/>
</dbReference>
<dbReference type="Proteomes" id="UP000179284">
    <property type="component" value="Chromosome I"/>
</dbReference>
<evidence type="ECO:0000256" key="5">
    <source>
        <dbReference type="ARBA" id="ARBA00022801"/>
    </source>
</evidence>
<dbReference type="GO" id="GO:0052717">
    <property type="term" value="F:tRNA-specific adenosine-34 deaminase activity"/>
    <property type="evidence" value="ECO:0007669"/>
    <property type="project" value="UniProtKB-UniRule"/>
</dbReference>
<dbReference type="InterPro" id="IPR028883">
    <property type="entry name" value="tRNA_aden_deaminase"/>
</dbReference>
<keyword evidence="6 8" id="KW-0862">Zinc</keyword>
<dbReference type="KEGG" id="bhu:bhn_I2620"/>
<dbReference type="AlphaFoldDB" id="A0A1D9P595"/>
<keyword evidence="3 8" id="KW-0819">tRNA processing</keyword>
<dbReference type="InterPro" id="IPR016192">
    <property type="entry name" value="APOBEC/CMP_deaminase_Zn-bd"/>
</dbReference>
<evidence type="ECO:0000256" key="8">
    <source>
        <dbReference type="HAMAP-Rule" id="MF_00972"/>
    </source>
</evidence>
<comment type="catalytic activity">
    <reaction evidence="7 8">
        <text>adenosine(34) in tRNA + H2O + H(+) = inosine(34) in tRNA + NH4(+)</text>
        <dbReference type="Rhea" id="RHEA:43168"/>
        <dbReference type="Rhea" id="RHEA-COMP:10373"/>
        <dbReference type="Rhea" id="RHEA-COMP:10374"/>
        <dbReference type="ChEBI" id="CHEBI:15377"/>
        <dbReference type="ChEBI" id="CHEBI:15378"/>
        <dbReference type="ChEBI" id="CHEBI:28938"/>
        <dbReference type="ChEBI" id="CHEBI:74411"/>
        <dbReference type="ChEBI" id="CHEBI:82852"/>
        <dbReference type="EC" id="3.5.4.33"/>
    </reaction>
</comment>
<dbReference type="GO" id="GO:0002100">
    <property type="term" value="P:tRNA wobble adenosine to inosine editing"/>
    <property type="evidence" value="ECO:0007669"/>
    <property type="project" value="UniProtKB-UniRule"/>
</dbReference>
<evidence type="ECO:0000259" key="9">
    <source>
        <dbReference type="PROSITE" id="PS51747"/>
    </source>
</evidence>
<comment type="cofactor">
    <cofactor evidence="8">
        <name>Zn(2+)</name>
        <dbReference type="ChEBI" id="CHEBI:29105"/>
    </cofactor>
    <text evidence="8">Binds 1 zinc ion per subunit.</text>
</comment>
<dbReference type="PANTHER" id="PTHR11079">
    <property type="entry name" value="CYTOSINE DEAMINASE FAMILY MEMBER"/>
    <property type="match status" value="1"/>
</dbReference>
<dbReference type="PANTHER" id="PTHR11079:SF202">
    <property type="entry name" value="TRNA-SPECIFIC ADENOSINE DEAMINASE"/>
    <property type="match status" value="1"/>
</dbReference>
<evidence type="ECO:0000256" key="6">
    <source>
        <dbReference type="ARBA" id="ARBA00022833"/>
    </source>
</evidence>
<comment type="function">
    <text evidence="8">Catalyzes the deamination of adenosine to inosine at the wobble position 34 of tRNA(Arg2).</text>
</comment>
<comment type="subunit">
    <text evidence="2 8">Homodimer.</text>
</comment>
<dbReference type="HAMAP" id="MF_00972">
    <property type="entry name" value="tRNA_aden_deaminase"/>
    <property type="match status" value="1"/>
</dbReference>
<comment type="similarity">
    <text evidence="1">Belongs to the cytidine and deoxycytidylate deaminase family. ADAT2 subfamily.</text>
</comment>
<feature type="binding site" evidence="8">
    <location>
        <position position="95"/>
    </location>
    <ligand>
        <name>Zn(2+)</name>
        <dbReference type="ChEBI" id="CHEBI:29105"/>
        <note>catalytic</note>
    </ligand>
</feature>
<dbReference type="RefSeq" id="WP_071177234.1">
    <property type="nucleotide sequence ID" value="NZ_CP017831.1"/>
</dbReference>
<keyword evidence="11" id="KW-1185">Reference proteome</keyword>
<proteinExistence type="inferred from homology"/>